<evidence type="ECO:0000313" key="1">
    <source>
        <dbReference type="EMBL" id="CAD8129428.1"/>
    </source>
</evidence>
<dbReference type="Proteomes" id="UP000692954">
    <property type="component" value="Unassembled WGS sequence"/>
</dbReference>
<protein>
    <submittedName>
        <fullName evidence="2">Uncharacterized protein</fullName>
    </submittedName>
</protein>
<organism evidence="2 3">
    <name type="scientific">Paramecium sonneborni</name>
    <dbReference type="NCBI Taxonomy" id="65129"/>
    <lineage>
        <taxon>Eukaryota</taxon>
        <taxon>Sar</taxon>
        <taxon>Alveolata</taxon>
        <taxon>Ciliophora</taxon>
        <taxon>Intramacronucleata</taxon>
        <taxon>Oligohymenophorea</taxon>
        <taxon>Peniculida</taxon>
        <taxon>Parameciidae</taxon>
        <taxon>Paramecium</taxon>
    </lineage>
</organism>
<dbReference type="EMBL" id="CAJJDN010000222">
    <property type="protein sequence ID" value="CAD8129428.1"/>
    <property type="molecule type" value="Genomic_DNA"/>
</dbReference>
<comment type="caution">
    <text evidence="2">The sequence shown here is derived from an EMBL/GenBank/DDBJ whole genome shotgun (WGS) entry which is preliminary data.</text>
</comment>
<proteinExistence type="predicted"/>
<keyword evidence="3" id="KW-1185">Reference proteome</keyword>
<accession>A0A8S1RQD0</accession>
<dbReference type="EMBL" id="CAJJDN010000222">
    <property type="protein sequence ID" value="CAD8129430.1"/>
    <property type="molecule type" value="Genomic_DNA"/>
</dbReference>
<name>A0A8S1RQD0_9CILI</name>
<dbReference type="AlphaFoldDB" id="A0A8S1RQD0"/>
<evidence type="ECO:0000313" key="2">
    <source>
        <dbReference type="EMBL" id="CAD8129430.1"/>
    </source>
</evidence>
<gene>
    <name evidence="1" type="ORF">PSON_ATCC_30995.1.T2220014</name>
    <name evidence="2" type="ORF">PSON_ATCC_30995.1.T2220016</name>
</gene>
<evidence type="ECO:0000313" key="3">
    <source>
        <dbReference type="Proteomes" id="UP000692954"/>
    </source>
</evidence>
<sequence length="34" mass="3890">MCSKNNFEKILGLYKLMALVNIQQNNMLASVVNF</sequence>
<reference evidence="2" key="1">
    <citation type="submission" date="2021-01" db="EMBL/GenBank/DDBJ databases">
        <authorList>
            <consortium name="Genoscope - CEA"/>
            <person name="William W."/>
        </authorList>
    </citation>
    <scope>NUCLEOTIDE SEQUENCE</scope>
</reference>